<dbReference type="Proteomes" id="UP001139648">
    <property type="component" value="Unassembled WGS sequence"/>
</dbReference>
<organism evidence="2 3">
    <name type="scientific">Nonomuraea thailandensis</name>
    <dbReference type="NCBI Taxonomy" id="1188745"/>
    <lineage>
        <taxon>Bacteria</taxon>
        <taxon>Bacillati</taxon>
        <taxon>Actinomycetota</taxon>
        <taxon>Actinomycetes</taxon>
        <taxon>Streptosporangiales</taxon>
        <taxon>Streptosporangiaceae</taxon>
        <taxon>Nonomuraea</taxon>
    </lineage>
</organism>
<protein>
    <submittedName>
        <fullName evidence="2">Uncharacterized protein</fullName>
    </submittedName>
</protein>
<evidence type="ECO:0000313" key="3">
    <source>
        <dbReference type="Proteomes" id="UP001139648"/>
    </source>
</evidence>
<dbReference type="RefSeq" id="WP_253754427.1">
    <property type="nucleotide sequence ID" value="NZ_BAABKA010000023.1"/>
</dbReference>
<feature type="region of interest" description="Disordered" evidence="1">
    <location>
        <begin position="40"/>
        <end position="65"/>
    </location>
</feature>
<gene>
    <name evidence="2" type="ORF">HD597_010110</name>
</gene>
<keyword evidence="3" id="KW-1185">Reference proteome</keyword>
<reference evidence="2" key="1">
    <citation type="submission" date="2022-06" db="EMBL/GenBank/DDBJ databases">
        <title>Sequencing the genomes of 1000 actinobacteria strains.</title>
        <authorList>
            <person name="Klenk H.-P."/>
        </authorList>
    </citation>
    <scope>NUCLEOTIDE SEQUENCE</scope>
    <source>
        <strain evidence="2">DSM 46694</strain>
    </source>
</reference>
<comment type="caution">
    <text evidence="2">The sequence shown here is derived from an EMBL/GenBank/DDBJ whole genome shotgun (WGS) entry which is preliminary data.</text>
</comment>
<evidence type="ECO:0000256" key="1">
    <source>
        <dbReference type="SAM" id="MobiDB-lite"/>
    </source>
</evidence>
<proteinExistence type="predicted"/>
<accession>A0A9X2GS96</accession>
<dbReference type="AlphaFoldDB" id="A0A9X2GS96"/>
<feature type="compositionally biased region" description="Basic and acidic residues" evidence="1">
    <location>
        <begin position="48"/>
        <end position="58"/>
    </location>
</feature>
<evidence type="ECO:0000313" key="2">
    <source>
        <dbReference type="EMBL" id="MCP2363090.1"/>
    </source>
</evidence>
<name>A0A9X2GS96_9ACTN</name>
<sequence length="65" mass="7211">MPLIPFESSVLGACIHCRRPLVQRGSFLVTKELPPDVPGLIMPSDCAARPEGERRWGPHELPPPR</sequence>
<dbReference type="EMBL" id="JAMZEB010000002">
    <property type="protein sequence ID" value="MCP2363090.1"/>
    <property type="molecule type" value="Genomic_DNA"/>
</dbReference>